<dbReference type="PANTHER" id="PTHR33365">
    <property type="entry name" value="YALI0B05434P"/>
    <property type="match status" value="1"/>
</dbReference>
<evidence type="ECO:0008006" key="6">
    <source>
        <dbReference type="Google" id="ProtNLM"/>
    </source>
</evidence>
<dbReference type="OrthoDB" id="3687641at2759"/>
<gene>
    <name evidence="4" type="ORF">NA56DRAFT_750133</name>
</gene>
<keyword evidence="3" id="KW-1133">Transmembrane helix</keyword>
<dbReference type="GO" id="GO:0043386">
    <property type="term" value="P:mycotoxin biosynthetic process"/>
    <property type="evidence" value="ECO:0007669"/>
    <property type="project" value="InterPro"/>
</dbReference>
<keyword evidence="3" id="KW-0472">Membrane</keyword>
<evidence type="ECO:0000256" key="1">
    <source>
        <dbReference type="ARBA" id="ARBA00035112"/>
    </source>
</evidence>
<organism evidence="4 5">
    <name type="scientific">Hyaloscypha hepaticicola</name>
    <dbReference type="NCBI Taxonomy" id="2082293"/>
    <lineage>
        <taxon>Eukaryota</taxon>
        <taxon>Fungi</taxon>
        <taxon>Dikarya</taxon>
        <taxon>Ascomycota</taxon>
        <taxon>Pezizomycotina</taxon>
        <taxon>Leotiomycetes</taxon>
        <taxon>Helotiales</taxon>
        <taxon>Hyaloscyphaceae</taxon>
        <taxon>Hyaloscypha</taxon>
    </lineage>
</organism>
<dbReference type="InterPro" id="IPR021765">
    <property type="entry name" value="UstYa-like"/>
</dbReference>
<evidence type="ECO:0000256" key="2">
    <source>
        <dbReference type="SAM" id="MobiDB-lite"/>
    </source>
</evidence>
<dbReference type="Proteomes" id="UP000235672">
    <property type="component" value="Unassembled WGS sequence"/>
</dbReference>
<keyword evidence="3" id="KW-0812">Transmembrane</keyword>
<comment type="similarity">
    <text evidence="1">Belongs to the ustYa family.</text>
</comment>
<dbReference type="PANTHER" id="PTHR33365:SF7">
    <property type="entry name" value="TAT PATHWAY SIGNAL SEQUENCE"/>
    <property type="match status" value="1"/>
</dbReference>
<evidence type="ECO:0000256" key="3">
    <source>
        <dbReference type="SAM" id="Phobius"/>
    </source>
</evidence>
<reference evidence="4 5" key="1">
    <citation type="submission" date="2016-05" db="EMBL/GenBank/DDBJ databases">
        <title>A degradative enzymes factory behind the ericoid mycorrhizal symbiosis.</title>
        <authorList>
            <consortium name="DOE Joint Genome Institute"/>
            <person name="Martino E."/>
            <person name="Morin E."/>
            <person name="Grelet G."/>
            <person name="Kuo A."/>
            <person name="Kohler A."/>
            <person name="Daghino S."/>
            <person name="Barry K."/>
            <person name="Choi C."/>
            <person name="Cichocki N."/>
            <person name="Clum A."/>
            <person name="Copeland A."/>
            <person name="Hainaut M."/>
            <person name="Haridas S."/>
            <person name="Labutti K."/>
            <person name="Lindquist E."/>
            <person name="Lipzen A."/>
            <person name="Khouja H.-R."/>
            <person name="Murat C."/>
            <person name="Ohm R."/>
            <person name="Olson A."/>
            <person name="Spatafora J."/>
            <person name="Veneault-Fourrey C."/>
            <person name="Henrissat B."/>
            <person name="Grigoriev I."/>
            <person name="Martin F."/>
            <person name="Perotto S."/>
        </authorList>
    </citation>
    <scope>NUCLEOTIDE SEQUENCE [LARGE SCALE GENOMIC DNA]</scope>
    <source>
        <strain evidence="4 5">UAMH 7357</strain>
    </source>
</reference>
<protein>
    <recommendedName>
        <fullName evidence="6">Tat pathway signal sequence</fullName>
    </recommendedName>
</protein>
<feature type="region of interest" description="Disordered" evidence="2">
    <location>
        <begin position="255"/>
        <end position="284"/>
    </location>
</feature>
<proteinExistence type="inferred from homology"/>
<evidence type="ECO:0000313" key="4">
    <source>
        <dbReference type="EMBL" id="PMD19851.1"/>
    </source>
</evidence>
<accession>A0A2J6Q0P2</accession>
<dbReference type="AlphaFoldDB" id="A0A2J6Q0P2"/>
<dbReference type="Pfam" id="PF11807">
    <property type="entry name" value="UstYa"/>
    <property type="match status" value="1"/>
</dbReference>
<feature type="transmembrane region" description="Helical" evidence="3">
    <location>
        <begin position="41"/>
        <end position="61"/>
    </location>
</feature>
<keyword evidence="5" id="KW-1185">Reference proteome</keyword>
<sequence length="284" mass="32767">MTEYTKLALDEEAETGVDQFLRESRVKTKGLRLFGWEFTNARFLILQLVLLVLYTVIFHVFSEKFAPRYHGANLFYSPAREAVKYEITHFNATLWIDSPYVQPPSPETDKAWHDLVDNSNIVLPASEMKKANITSIPVPNQPGMYFSELGMFHELHCLKRLRQYMYPEYYFPQLSQEEVRLNRMHNDHCIEVLRQGVMCRGDISLVTIRWQASQKLPVADFSAPHECVNFDSLNEWARERRINAMEPGLLVHPTLGPSYPDGNNPTLGAAESTEKFVPSPIEED</sequence>
<name>A0A2J6Q0P2_9HELO</name>
<evidence type="ECO:0000313" key="5">
    <source>
        <dbReference type="Proteomes" id="UP000235672"/>
    </source>
</evidence>
<dbReference type="EMBL" id="KZ613487">
    <property type="protein sequence ID" value="PMD19851.1"/>
    <property type="molecule type" value="Genomic_DNA"/>
</dbReference>